<evidence type="ECO:0008006" key="3">
    <source>
        <dbReference type="Google" id="ProtNLM"/>
    </source>
</evidence>
<proteinExistence type="predicted"/>
<protein>
    <recommendedName>
        <fullName evidence="3">DUF4371 domain-containing protein</fullName>
    </recommendedName>
</protein>
<keyword evidence="2" id="KW-1185">Reference proteome</keyword>
<accession>A0AAV1KML8</accession>
<name>A0AAV1KML8_9NEOP</name>
<comment type="caution">
    <text evidence="1">The sequence shown here is derived from an EMBL/GenBank/DDBJ whole genome shotgun (WGS) entry which is preliminary data.</text>
</comment>
<dbReference type="InterPro" id="IPR012337">
    <property type="entry name" value="RNaseH-like_sf"/>
</dbReference>
<dbReference type="EMBL" id="CAVLGL010000057">
    <property type="protein sequence ID" value="CAK1583377.1"/>
    <property type="molecule type" value="Genomic_DNA"/>
</dbReference>
<dbReference type="PANTHER" id="PTHR45913:SF19">
    <property type="entry name" value="LOW QUALITY PROTEIN: ZINC FINGER BED DOMAIN-CONTAINING PROTEIN 5-LIKE"/>
    <property type="match status" value="1"/>
</dbReference>
<organism evidence="1 2">
    <name type="scientific">Parnassius mnemosyne</name>
    <name type="common">clouded apollo</name>
    <dbReference type="NCBI Taxonomy" id="213953"/>
    <lineage>
        <taxon>Eukaryota</taxon>
        <taxon>Metazoa</taxon>
        <taxon>Ecdysozoa</taxon>
        <taxon>Arthropoda</taxon>
        <taxon>Hexapoda</taxon>
        <taxon>Insecta</taxon>
        <taxon>Pterygota</taxon>
        <taxon>Neoptera</taxon>
        <taxon>Endopterygota</taxon>
        <taxon>Lepidoptera</taxon>
        <taxon>Glossata</taxon>
        <taxon>Ditrysia</taxon>
        <taxon>Papilionoidea</taxon>
        <taxon>Papilionidae</taxon>
        <taxon>Parnassiinae</taxon>
        <taxon>Parnassini</taxon>
        <taxon>Parnassius</taxon>
        <taxon>Driopa</taxon>
    </lineage>
</organism>
<dbReference type="Proteomes" id="UP001314205">
    <property type="component" value="Unassembled WGS sequence"/>
</dbReference>
<sequence>MHDMAEDLIEQIVEKLSGLFAIQLDEATDSNDDAQLIFYVRYIQETNVCEDFRLFYRKICESGKATDLFEILNSYMIENNIKWENCVGVCTDGAQAMSGQYGGLQALIKTKAPNVKWTHCVIHREALAAKKITPELNFVMDIIIKVVNYIRSRPVKARFFHKLCEELGAKHTSSIYYYNSR</sequence>
<dbReference type="SUPFAM" id="SSF53098">
    <property type="entry name" value="Ribonuclease H-like"/>
    <property type="match status" value="1"/>
</dbReference>
<gene>
    <name evidence="1" type="ORF">PARMNEM_LOCUS4777</name>
</gene>
<evidence type="ECO:0000313" key="1">
    <source>
        <dbReference type="EMBL" id="CAK1583377.1"/>
    </source>
</evidence>
<dbReference type="AlphaFoldDB" id="A0AAV1KML8"/>
<reference evidence="1 2" key="1">
    <citation type="submission" date="2023-11" db="EMBL/GenBank/DDBJ databases">
        <authorList>
            <person name="Hedman E."/>
            <person name="Englund M."/>
            <person name="Stromberg M."/>
            <person name="Nyberg Akerstrom W."/>
            <person name="Nylinder S."/>
            <person name="Jareborg N."/>
            <person name="Kallberg Y."/>
            <person name="Kronander E."/>
        </authorList>
    </citation>
    <scope>NUCLEOTIDE SEQUENCE [LARGE SCALE GENOMIC DNA]</scope>
</reference>
<evidence type="ECO:0000313" key="2">
    <source>
        <dbReference type="Proteomes" id="UP001314205"/>
    </source>
</evidence>
<dbReference type="PANTHER" id="PTHR45913">
    <property type="entry name" value="EPM2A-INTERACTING PROTEIN 1"/>
    <property type="match status" value="1"/>
</dbReference>